<evidence type="ECO:0000313" key="2">
    <source>
        <dbReference type="EMBL" id="CAL5070100.1"/>
    </source>
</evidence>
<dbReference type="EMBL" id="OZ075115">
    <property type="protein sequence ID" value="CAL5070100.1"/>
    <property type="molecule type" value="Genomic_DNA"/>
</dbReference>
<gene>
    <name evidence="2" type="ORF">URODEC1_LOCUS102602</name>
</gene>
<evidence type="ECO:0000256" key="1">
    <source>
        <dbReference type="SAM" id="MobiDB-lite"/>
    </source>
</evidence>
<evidence type="ECO:0008006" key="4">
    <source>
        <dbReference type="Google" id="ProtNLM"/>
    </source>
</evidence>
<sequence>MHSLPSSPHFTPPVGDPSRRTSGDVCVVPRSPEIDEAEARLNSCALVATIGGTRPSLTVTQVGRFLEEFFVLLPGDFKIYRYQPEDFLVEFASADAATRVLHSTPPSEAPFQLIWKRWRRQATGTLTHFRYKVLVQLKDIPGHARNVNTAQTVLGKACCDLVEATEEVNGCDRRSLYVAGWCLHPDFIPTEKFIFIPKPAENITGGNLFLRPQEIIQSSRPGLWYRVKVRLIEYQDWHDESSASSSEDEDYPGFRHRHRHHPWPRRFRP</sequence>
<keyword evidence="3" id="KW-1185">Reference proteome</keyword>
<evidence type="ECO:0000313" key="3">
    <source>
        <dbReference type="Proteomes" id="UP001497457"/>
    </source>
</evidence>
<reference evidence="3" key="1">
    <citation type="submission" date="2024-06" db="EMBL/GenBank/DDBJ databases">
        <authorList>
            <person name="Ryan C."/>
        </authorList>
    </citation>
    <scope>NUCLEOTIDE SEQUENCE [LARGE SCALE GENOMIC DNA]</scope>
</reference>
<dbReference type="InterPro" id="IPR053253">
    <property type="entry name" value="Sex_diff_modulator"/>
</dbReference>
<dbReference type="PANTHER" id="PTHR33087:SF38">
    <property type="entry name" value="OS10G0201600 PROTEIN"/>
    <property type="match status" value="1"/>
</dbReference>
<feature type="region of interest" description="Disordered" evidence="1">
    <location>
        <begin position="1"/>
        <end position="24"/>
    </location>
</feature>
<name>A0ABC9F5U4_9POAL</name>
<protein>
    <recommendedName>
        <fullName evidence="4">RRM domain-containing protein</fullName>
    </recommendedName>
</protein>
<dbReference type="Proteomes" id="UP001497457">
    <property type="component" value="Chromosome 5rd"/>
</dbReference>
<proteinExistence type="predicted"/>
<feature type="compositionally biased region" description="Basic residues" evidence="1">
    <location>
        <begin position="254"/>
        <end position="269"/>
    </location>
</feature>
<dbReference type="AlphaFoldDB" id="A0ABC9F5U4"/>
<dbReference type="PANTHER" id="PTHR33087">
    <property type="entry name" value="OS07G0539200 PROTEIN"/>
    <property type="match status" value="1"/>
</dbReference>
<reference evidence="2 3" key="2">
    <citation type="submission" date="2024-10" db="EMBL/GenBank/DDBJ databases">
        <authorList>
            <person name="Ryan C."/>
        </authorList>
    </citation>
    <scope>NUCLEOTIDE SEQUENCE [LARGE SCALE GENOMIC DNA]</scope>
</reference>
<organism evidence="2 3">
    <name type="scientific">Urochloa decumbens</name>
    <dbReference type="NCBI Taxonomy" id="240449"/>
    <lineage>
        <taxon>Eukaryota</taxon>
        <taxon>Viridiplantae</taxon>
        <taxon>Streptophyta</taxon>
        <taxon>Embryophyta</taxon>
        <taxon>Tracheophyta</taxon>
        <taxon>Spermatophyta</taxon>
        <taxon>Magnoliopsida</taxon>
        <taxon>Liliopsida</taxon>
        <taxon>Poales</taxon>
        <taxon>Poaceae</taxon>
        <taxon>PACMAD clade</taxon>
        <taxon>Panicoideae</taxon>
        <taxon>Panicodae</taxon>
        <taxon>Paniceae</taxon>
        <taxon>Melinidinae</taxon>
        <taxon>Urochloa</taxon>
    </lineage>
</organism>
<accession>A0ABC9F5U4</accession>
<feature type="region of interest" description="Disordered" evidence="1">
    <location>
        <begin position="242"/>
        <end position="269"/>
    </location>
</feature>